<evidence type="ECO:0000313" key="3">
    <source>
        <dbReference type="Proteomes" id="UP001529510"/>
    </source>
</evidence>
<dbReference type="Proteomes" id="UP001529510">
    <property type="component" value="Unassembled WGS sequence"/>
</dbReference>
<keyword evidence="3" id="KW-1185">Reference proteome</keyword>
<protein>
    <recommendedName>
        <fullName evidence="1">Glycoside hydrolase family 31 N-terminal domain-containing protein</fullName>
    </recommendedName>
</protein>
<dbReference type="InterPro" id="IPR025887">
    <property type="entry name" value="Glyco_hydro_31_N_dom"/>
</dbReference>
<feature type="non-terminal residue" evidence="2">
    <location>
        <position position="1"/>
    </location>
</feature>
<feature type="non-terminal residue" evidence="2">
    <location>
        <position position="60"/>
    </location>
</feature>
<gene>
    <name evidence="2" type="ORF">M9458_035116</name>
</gene>
<dbReference type="EMBL" id="JAMKFB020000017">
    <property type="protein sequence ID" value="KAL0170520.1"/>
    <property type="molecule type" value="Genomic_DNA"/>
</dbReference>
<evidence type="ECO:0000313" key="2">
    <source>
        <dbReference type="EMBL" id="KAL0170520.1"/>
    </source>
</evidence>
<dbReference type="Gene3D" id="2.60.40.1760">
    <property type="entry name" value="glycosyl hydrolase (family 31)"/>
    <property type="match status" value="1"/>
</dbReference>
<dbReference type="CDD" id="cd14752">
    <property type="entry name" value="GH31_N"/>
    <property type="match status" value="1"/>
</dbReference>
<reference evidence="2 3" key="1">
    <citation type="submission" date="2024-05" db="EMBL/GenBank/DDBJ databases">
        <title>Genome sequencing and assembly of Indian major carp, Cirrhinus mrigala (Hamilton, 1822).</title>
        <authorList>
            <person name="Mohindra V."/>
            <person name="Chowdhury L.M."/>
            <person name="Lal K."/>
            <person name="Jena J.K."/>
        </authorList>
    </citation>
    <scope>NUCLEOTIDE SEQUENCE [LARGE SCALE GENOMIC DNA]</scope>
    <source>
        <strain evidence="2">CM1030</strain>
        <tissue evidence="2">Blood</tissue>
    </source>
</reference>
<feature type="domain" description="Glycoside hydrolase family 31 N-terminal" evidence="1">
    <location>
        <begin position="2"/>
        <end position="49"/>
    </location>
</feature>
<dbReference type="InterPro" id="IPR011013">
    <property type="entry name" value="Gal_mutarotase_sf_dom"/>
</dbReference>
<proteinExistence type="predicted"/>
<dbReference type="Pfam" id="PF13802">
    <property type="entry name" value="Gal_mutarotas_2"/>
    <property type="match status" value="1"/>
</dbReference>
<organism evidence="2 3">
    <name type="scientific">Cirrhinus mrigala</name>
    <name type="common">Mrigala</name>
    <dbReference type="NCBI Taxonomy" id="683832"/>
    <lineage>
        <taxon>Eukaryota</taxon>
        <taxon>Metazoa</taxon>
        <taxon>Chordata</taxon>
        <taxon>Craniata</taxon>
        <taxon>Vertebrata</taxon>
        <taxon>Euteleostomi</taxon>
        <taxon>Actinopterygii</taxon>
        <taxon>Neopterygii</taxon>
        <taxon>Teleostei</taxon>
        <taxon>Ostariophysi</taxon>
        <taxon>Cypriniformes</taxon>
        <taxon>Cyprinidae</taxon>
        <taxon>Labeoninae</taxon>
        <taxon>Labeonini</taxon>
        <taxon>Cirrhinus</taxon>
    </lineage>
</organism>
<dbReference type="SUPFAM" id="SSF74650">
    <property type="entry name" value="Galactose mutarotase-like"/>
    <property type="match status" value="1"/>
</dbReference>
<evidence type="ECO:0000259" key="1">
    <source>
        <dbReference type="Pfam" id="PF13802"/>
    </source>
</evidence>
<name>A0ABD0P9A6_CIRMR</name>
<sequence>AYRLYNLDVFGYDVNSRLGLYGSVPFLLAHKLERTAGVFWLNASETLVDVKYNPEPNEVQ</sequence>
<dbReference type="AlphaFoldDB" id="A0ABD0P9A6"/>
<accession>A0ABD0P9A6</accession>
<comment type="caution">
    <text evidence="2">The sequence shown here is derived from an EMBL/GenBank/DDBJ whole genome shotgun (WGS) entry which is preliminary data.</text>
</comment>